<dbReference type="AlphaFoldDB" id="A0A1T4X8C9"/>
<organism evidence="7 8">
    <name type="scientific">Prosthecobacter debontii</name>
    <dbReference type="NCBI Taxonomy" id="48467"/>
    <lineage>
        <taxon>Bacteria</taxon>
        <taxon>Pseudomonadati</taxon>
        <taxon>Verrucomicrobiota</taxon>
        <taxon>Verrucomicrobiia</taxon>
        <taxon>Verrucomicrobiales</taxon>
        <taxon>Verrucomicrobiaceae</taxon>
        <taxon>Prosthecobacter</taxon>
    </lineage>
</organism>
<feature type="region of interest" description="Disordered" evidence="5">
    <location>
        <begin position="301"/>
        <end position="349"/>
    </location>
</feature>
<feature type="compositionally biased region" description="Acidic residues" evidence="5">
    <location>
        <begin position="319"/>
        <end position="333"/>
    </location>
</feature>
<reference evidence="8" key="1">
    <citation type="submission" date="2017-02" db="EMBL/GenBank/DDBJ databases">
        <authorList>
            <person name="Varghese N."/>
            <person name="Submissions S."/>
        </authorList>
    </citation>
    <scope>NUCLEOTIDE SEQUENCE [LARGE SCALE GENOMIC DNA]</scope>
    <source>
        <strain evidence="8">ATCC 700200</strain>
    </source>
</reference>
<dbReference type="EMBL" id="FUYE01000003">
    <property type="protein sequence ID" value="SKA85852.1"/>
    <property type="molecule type" value="Genomic_DNA"/>
</dbReference>
<proteinExistence type="predicted"/>
<feature type="compositionally biased region" description="Low complexity" evidence="5">
    <location>
        <begin position="334"/>
        <end position="349"/>
    </location>
</feature>
<dbReference type="InterPro" id="IPR000962">
    <property type="entry name" value="Znf_DskA_TraR"/>
</dbReference>
<feature type="compositionally biased region" description="Low complexity" evidence="5">
    <location>
        <begin position="1"/>
        <end position="51"/>
    </location>
</feature>
<feature type="compositionally biased region" description="Low complexity" evidence="5">
    <location>
        <begin position="117"/>
        <end position="137"/>
    </location>
</feature>
<dbReference type="RefSeq" id="WP_176159249.1">
    <property type="nucleotide sequence ID" value="NZ_FUYE01000003.1"/>
</dbReference>
<dbReference type="PROSITE" id="PS51128">
    <property type="entry name" value="ZF_DKSA_2"/>
    <property type="match status" value="1"/>
</dbReference>
<dbReference type="STRING" id="48467.SAMN02745166_01216"/>
<dbReference type="InterPro" id="IPR020458">
    <property type="entry name" value="Znf_DskA_TraR_CS"/>
</dbReference>
<evidence type="ECO:0000256" key="5">
    <source>
        <dbReference type="SAM" id="MobiDB-lite"/>
    </source>
</evidence>
<accession>A0A1T4X8C9</accession>
<dbReference type="Gene3D" id="1.20.120.910">
    <property type="entry name" value="DksA, coiled-coil domain"/>
    <property type="match status" value="1"/>
</dbReference>
<evidence type="ECO:0000313" key="7">
    <source>
        <dbReference type="EMBL" id="SKA85852.1"/>
    </source>
</evidence>
<dbReference type="Pfam" id="PF01258">
    <property type="entry name" value="zf-dskA_traR"/>
    <property type="match status" value="1"/>
</dbReference>
<keyword evidence="3" id="KW-0862">Zinc</keyword>
<keyword evidence="8" id="KW-1185">Reference proteome</keyword>
<feature type="zinc finger region" description="dksA C4-type" evidence="4">
    <location>
        <begin position="270"/>
        <end position="294"/>
    </location>
</feature>
<dbReference type="SUPFAM" id="SSF109635">
    <property type="entry name" value="DnaK suppressor protein DksA, alpha-hairpin domain"/>
    <property type="match status" value="1"/>
</dbReference>
<feature type="compositionally biased region" description="Low complexity" evidence="5">
    <location>
        <begin position="64"/>
        <end position="90"/>
    </location>
</feature>
<evidence type="ECO:0000256" key="3">
    <source>
        <dbReference type="ARBA" id="ARBA00022833"/>
    </source>
</evidence>
<name>A0A1T4X8C9_9BACT</name>
<evidence type="ECO:0000256" key="1">
    <source>
        <dbReference type="ARBA" id="ARBA00022723"/>
    </source>
</evidence>
<dbReference type="PANTHER" id="PTHR33823">
    <property type="entry name" value="RNA POLYMERASE-BINDING TRANSCRIPTION FACTOR DKSA-RELATED"/>
    <property type="match status" value="1"/>
</dbReference>
<feature type="compositionally biased region" description="Low complexity" evidence="5">
    <location>
        <begin position="144"/>
        <end position="157"/>
    </location>
</feature>
<gene>
    <name evidence="7" type="ORF">SAMN02745166_01216</name>
</gene>
<keyword evidence="1" id="KW-0479">Metal-binding</keyword>
<dbReference type="InterPro" id="IPR037187">
    <property type="entry name" value="DnaK_N"/>
</dbReference>
<dbReference type="GO" id="GO:0008270">
    <property type="term" value="F:zinc ion binding"/>
    <property type="evidence" value="ECO:0007669"/>
    <property type="project" value="UniProtKB-KW"/>
</dbReference>
<feature type="domain" description="Zinc finger DksA/TraR C4-type" evidence="6">
    <location>
        <begin position="265"/>
        <end position="300"/>
    </location>
</feature>
<evidence type="ECO:0000313" key="8">
    <source>
        <dbReference type="Proteomes" id="UP000190774"/>
    </source>
</evidence>
<dbReference type="PANTHER" id="PTHR33823:SF4">
    <property type="entry name" value="GENERAL STRESS PROTEIN 16O"/>
    <property type="match status" value="1"/>
</dbReference>
<feature type="compositionally biased region" description="Basic and acidic residues" evidence="5">
    <location>
        <begin position="92"/>
        <end position="103"/>
    </location>
</feature>
<evidence type="ECO:0000256" key="4">
    <source>
        <dbReference type="PROSITE-ProRule" id="PRU00510"/>
    </source>
</evidence>
<keyword evidence="2" id="KW-0863">Zinc-finger</keyword>
<dbReference type="PROSITE" id="PS01102">
    <property type="entry name" value="ZF_DKSA_1"/>
    <property type="match status" value="1"/>
</dbReference>
<sequence>MPAKKTPAPKAPAKPATKAPAKPAAKAPAKVAKPASKSPAKPVTKAANPAPKKSPPVKKEKAPAKSAAPKPAAKKAAAPKPAANAAPAKKAAVKEAPAKKEKAAAAPAPAAKKEKASAPAPAKEAPAPAATKKAAPAPKEEKVAAPAKPKASASTPKITNVRRTGRAEDEGITMDTPPKKPVLPAAFLKKQRQRLVELRDAYLNSAEGVTNSSLRGSEGDSSAFGMHQADAGSDAYDRDFALSLLAKEQDAIYEINEALKRIDLGMYGICEMSGETIPEERLEALPFTRFTVGCQERIEREQRSGRWNRPVRSLFGLDEASDDGDDDRDEEDSGSSSSNNNESLDFSKE</sequence>
<evidence type="ECO:0000256" key="2">
    <source>
        <dbReference type="ARBA" id="ARBA00022771"/>
    </source>
</evidence>
<evidence type="ECO:0000259" key="6">
    <source>
        <dbReference type="Pfam" id="PF01258"/>
    </source>
</evidence>
<feature type="region of interest" description="Disordered" evidence="5">
    <location>
        <begin position="1"/>
        <end position="181"/>
    </location>
</feature>
<protein>
    <submittedName>
        <fullName evidence="7">Transcriptional regulator, TraR/DksA family</fullName>
    </submittedName>
</protein>
<dbReference type="SUPFAM" id="SSF57716">
    <property type="entry name" value="Glucocorticoid receptor-like (DNA-binding domain)"/>
    <property type="match status" value="1"/>
</dbReference>
<dbReference type="Proteomes" id="UP000190774">
    <property type="component" value="Unassembled WGS sequence"/>
</dbReference>